<dbReference type="CDD" id="cd01014">
    <property type="entry name" value="nicotinamidase_related"/>
    <property type="match status" value="1"/>
</dbReference>
<reference evidence="3 4" key="1">
    <citation type="submission" date="2019-03" db="EMBL/GenBank/DDBJ databases">
        <title>Freshwater and sediment microbial communities from various areas in North America, analyzing microbe dynamics in response to fracking.</title>
        <authorList>
            <person name="Lamendella R."/>
        </authorList>
    </citation>
    <scope>NUCLEOTIDE SEQUENCE [LARGE SCALE GENOMIC DNA]</scope>
    <source>
        <strain evidence="3 4">74A</strain>
    </source>
</reference>
<dbReference type="Pfam" id="PF00857">
    <property type="entry name" value="Isochorismatase"/>
    <property type="match status" value="1"/>
</dbReference>
<dbReference type="PANTHER" id="PTHR43540">
    <property type="entry name" value="PEROXYUREIDOACRYLATE/UREIDOACRYLATE AMIDOHYDROLASE-RELATED"/>
    <property type="match status" value="1"/>
</dbReference>
<dbReference type="EMBL" id="SLWF01000002">
    <property type="protein sequence ID" value="TCN90343.1"/>
    <property type="molecule type" value="Genomic_DNA"/>
</dbReference>
<dbReference type="OrthoDB" id="1157330at2"/>
<evidence type="ECO:0000313" key="3">
    <source>
        <dbReference type="EMBL" id="TCN90343.1"/>
    </source>
</evidence>
<dbReference type="AlphaFoldDB" id="A0A4R2FML7"/>
<dbReference type="PANTHER" id="PTHR43540:SF14">
    <property type="entry name" value="ISOCHORISMATASE"/>
    <property type="match status" value="1"/>
</dbReference>
<keyword evidence="1" id="KW-0378">Hydrolase</keyword>
<keyword evidence="4" id="KW-1185">Reference proteome</keyword>
<dbReference type="SUPFAM" id="SSF52499">
    <property type="entry name" value="Isochorismatase-like hydrolases"/>
    <property type="match status" value="1"/>
</dbReference>
<dbReference type="RefSeq" id="WP_133037757.1">
    <property type="nucleotide sequence ID" value="NZ_SLWF01000002.1"/>
</dbReference>
<dbReference type="GO" id="GO:0016787">
    <property type="term" value="F:hydrolase activity"/>
    <property type="evidence" value="ECO:0007669"/>
    <property type="project" value="UniProtKB-KW"/>
</dbReference>
<dbReference type="Proteomes" id="UP000294832">
    <property type="component" value="Unassembled WGS sequence"/>
</dbReference>
<proteinExistence type="predicted"/>
<sequence length="185" mass="20437">MKTAVLVIDVQRAFFEQEPPPYRAKATINNINAVTEWARAQRYPVVFIQHQRAGLEPGGDGWQLQLDLLVRHGDQFVQKSTPDSFQNTILKPLLDQHGINHLVICGFATEFCVDTTVRRAAALGYSVDLVADAHTTLDKAHADAACIRHHHNCTLPAITSFGVTIRAVPTAQLVLTEQHLATQAL</sequence>
<accession>A0A4R2FML7</accession>
<evidence type="ECO:0000313" key="4">
    <source>
        <dbReference type="Proteomes" id="UP000294832"/>
    </source>
</evidence>
<evidence type="ECO:0000259" key="2">
    <source>
        <dbReference type="Pfam" id="PF00857"/>
    </source>
</evidence>
<dbReference type="InterPro" id="IPR050272">
    <property type="entry name" value="Isochorismatase-like_hydrls"/>
</dbReference>
<protein>
    <submittedName>
        <fullName evidence="3">Nicotinamidase-related amidase</fullName>
    </submittedName>
</protein>
<dbReference type="Gene3D" id="3.40.50.850">
    <property type="entry name" value="Isochorismatase-like"/>
    <property type="match status" value="1"/>
</dbReference>
<comment type="caution">
    <text evidence="3">The sequence shown here is derived from an EMBL/GenBank/DDBJ whole genome shotgun (WGS) entry which is preliminary data.</text>
</comment>
<dbReference type="InterPro" id="IPR036380">
    <property type="entry name" value="Isochorismatase-like_sf"/>
</dbReference>
<evidence type="ECO:0000256" key="1">
    <source>
        <dbReference type="ARBA" id="ARBA00022801"/>
    </source>
</evidence>
<dbReference type="InterPro" id="IPR000868">
    <property type="entry name" value="Isochorismatase-like_dom"/>
</dbReference>
<organism evidence="3 4">
    <name type="scientific">Shewanella fodinae</name>
    <dbReference type="NCBI Taxonomy" id="552357"/>
    <lineage>
        <taxon>Bacteria</taxon>
        <taxon>Pseudomonadati</taxon>
        <taxon>Pseudomonadota</taxon>
        <taxon>Gammaproteobacteria</taxon>
        <taxon>Alteromonadales</taxon>
        <taxon>Shewanellaceae</taxon>
        <taxon>Shewanella</taxon>
    </lineage>
</organism>
<feature type="domain" description="Isochorismatase-like" evidence="2">
    <location>
        <begin position="3"/>
        <end position="150"/>
    </location>
</feature>
<gene>
    <name evidence="3" type="ORF">EDC91_102261</name>
</gene>
<name>A0A4R2FML7_9GAMM</name>